<sequence length="460" mass="50814">MKKLIILLMSFLLLTSFAYASGQSEDAMESQVSQGPVEIDFWTTQTQSERLATIQVLIDTFEVMNPDVKINLIPIDENDMATQLNTAAAAGNLPALLESATENAVAFGSQGLLDSAAVTELINSIGTDQFYAGTLKLNESDIPGSYYAAPYHGWVQGIWYRADWFEEAGLNPPSSWEDILKAAEYFYQPDKNQYGILVGTKAEAYAEQCFTQFAMSNGAGLFDKDGNLIFNSPEMKEAIEYYAELAKFNPPGPQTWRARDYYLQGKMAMFFYSTYIMDDLAIAEVAAGSLSSENFEDLAGTSFDPDLVKNTRMASTISNSEDAGFGVVVSLSLPDQGDPAKTAAAKSFMRYLYTPNAYITWLHMAPGGMNPVLKDIAVNERFQNDPKGIFNNYGKEKMAEIIDGLDNIETFSIVDGNRISAASSIYSKQIIPQMLYKITQEGMDVDKAMAWAEEEMGKLQ</sequence>
<dbReference type="RefSeq" id="WP_149487534.1">
    <property type="nucleotide sequence ID" value="NZ_CP036150.1"/>
</dbReference>
<dbReference type="SUPFAM" id="SSF53850">
    <property type="entry name" value="Periplasmic binding protein-like II"/>
    <property type="match status" value="1"/>
</dbReference>
<gene>
    <name evidence="6" type="ORF">EXM22_16265</name>
</gene>
<proteinExistence type="inferred from homology"/>
<feature type="signal peptide" evidence="5">
    <location>
        <begin position="1"/>
        <end position="20"/>
    </location>
</feature>
<dbReference type="Gene3D" id="3.40.190.10">
    <property type="entry name" value="Periplasmic binding protein-like II"/>
    <property type="match status" value="1"/>
</dbReference>
<dbReference type="AlphaFoldDB" id="A0A5C1QQH7"/>
<name>A0A5C1QQH7_9SPIO</name>
<dbReference type="KEGG" id="ock:EXM22_16265"/>
<evidence type="ECO:0000256" key="3">
    <source>
        <dbReference type="ARBA" id="ARBA00022448"/>
    </source>
</evidence>
<dbReference type="InterPro" id="IPR006059">
    <property type="entry name" value="SBP"/>
</dbReference>
<keyword evidence="7" id="KW-1185">Reference proteome</keyword>
<dbReference type="PANTHER" id="PTHR43649">
    <property type="entry name" value="ARABINOSE-BINDING PROTEIN-RELATED"/>
    <property type="match status" value="1"/>
</dbReference>
<evidence type="ECO:0000256" key="4">
    <source>
        <dbReference type="ARBA" id="ARBA00022729"/>
    </source>
</evidence>
<dbReference type="OrthoDB" id="41208at2"/>
<comment type="subcellular location">
    <subcellularLocation>
        <location evidence="1">Periplasm</location>
    </subcellularLocation>
</comment>
<dbReference type="EMBL" id="CP036150">
    <property type="protein sequence ID" value="QEN09459.1"/>
    <property type="molecule type" value="Genomic_DNA"/>
</dbReference>
<keyword evidence="3" id="KW-0813">Transport</keyword>
<comment type="similarity">
    <text evidence="2">Belongs to the bacterial solute-binding protein 1 family.</text>
</comment>
<organism evidence="6 7">
    <name type="scientific">Oceanispirochaeta crateris</name>
    <dbReference type="NCBI Taxonomy" id="2518645"/>
    <lineage>
        <taxon>Bacteria</taxon>
        <taxon>Pseudomonadati</taxon>
        <taxon>Spirochaetota</taxon>
        <taxon>Spirochaetia</taxon>
        <taxon>Spirochaetales</taxon>
        <taxon>Spirochaetaceae</taxon>
        <taxon>Oceanispirochaeta</taxon>
    </lineage>
</organism>
<evidence type="ECO:0000256" key="2">
    <source>
        <dbReference type="ARBA" id="ARBA00008520"/>
    </source>
</evidence>
<keyword evidence="4 5" id="KW-0732">Signal</keyword>
<evidence type="ECO:0000256" key="1">
    <source>
        <dbReference type="ARBA" id="ARBA00004418"/>
    </source>
</evidence>
<reference evidence="6 7" key="1">
    <citation type="submission" date="2019-02" db="EMBL/GenBank/DDBJ databases">
        <title>Complete Genome Sequence and Methylome Analysis of free living Spirochaetas.</title>
        <authorList>
            <person name="Fomenkov A."/>
            <person name="Dubinina G."/>
            <person name="Leshcheva N."/>
            <person name="Mikheeva N."/>
            <person name="Grabovich M."/>
            <person name="Vincze T."/>
            <person name="Roberts R.J."/>
        </authorList>
    </citation>
    <scope>NUCLEOTIDE SEQUENCE [LARGE SCALE GENOMIC DNA]</scope>
    <source>
        <strain evidence="6 7">K2</strain>
    </source>
</reference>
<feature type="chain" id="PRO_5022748765" evidence="5">
    <location>
        <begin position="21"/>
        <end position="460"/>
    </location>
</feature>
<dbReference type="Proteomes" id="UP000324209">
    <property type="component" value="Chromosome"/>
</dbReference>
<accession>A0A5C1QQH7</accession>
<evidence type="ECO:0000256" key="5">
    <source>
        <dbReference type="SAM" id="SignalP"/>
    </source>
</evidence>
<dbReference type="Pfam" id="PF01547">
    <property type="entry name" value="SBP_bac_1"/>
    <property type="match status" value="1"/>
</dbReference>
<evidence type="ECO:0000313" key="6">
    <source>
        <dbReference type="EMBL" id="QEN09459.1"/>
    </source>
</evidence>
<evidence type="ECO:0000313" key="7">
    <source>
        <dbReference type="Proteomes" id="UP000324209"/>
    </source>
</evidence>
<dbReference type="InterPro" id="IPR050490">
    <property type="entry name" value="Bact_solute-bd_prot1"/>
</dbReference>
<dbReference type="GO" id="GO:0042597">
    <property type="term" value="C:periplasmic space"/>
    <property type="evidence" value="ECO:0007669"/>
    <property type="project" value="UniProtKB-SubCell"/>
</dbReference>
<dbReference type="PANTHER" id="PTHR43649:SF34">
    <property type="entry name" value="ABC TRANSPORTER PERIPLASMIC-BINDING PROTEIN YCJN-RELATED"/>
    <property type="match status" value="1"/>
</dbReference>
<protein>
    <submittedName>
        <fullName evidence="6">Extracellular solute-binding protein</fullName>
    </submittedName>
</protein>